<gene>
    <name evidence="1" type="ORF">QAD02_014548</name>
</gene>
<name>A0ACC2P7B5_9HYME</name>
<protein>
    <submittedName>
        <fullName evidence="1">Uncharacterized protein</fullName>
    </submittedName>
</protein>
<proteinExistence type="predicted"/>
<keyword evidence="2" id="KW-1185">Reference proteome</keyword>
<accession>A0ACC2P7B5</accession>
<sequence>MEPTGPWYASYNRLATTTFQSNPASLTTAQNLAPVAQTGPAPQLLIQAAANSTVTLPGQPSFNTGAFLTTPTAISYDFSQLFQHANPKQAYVTNQSIQPVRAQIVTMSKPSSLEESGNYVSSQQNENFFEHQSTASSTSGTNWNVSHQTNSQVSSPFGILPHESVAVSSPSASATSKTSNSVVYNNPFGSHYSTNTTNVTGVNSKTDGPAHNFSADNQTSSNSTSLPHQTCIVSTQNMAPNNRISQIPSQSPGGTTIYLNVTAPEKQATSGVHIEHAAPDPGHDSSQSSPISYSIVDSRNLNYCSSSGSNKQQTSNGNVQYHNLSQQTTQQSSCRLYSGNTESEYHHPVRSKSAASTDSAYSSNTSQNGPDCSVKRPSPMHSHSQASPLGHVPSPATYPMYNSPMASMSSPSPLQPQQTDGLSSTPYKANSMQQQMTPPSPMDVSVTRSPSQHNQVAYSSVITRALGSSENSKAAYVVDASDRSAYDRSCWDGDGQHQSNSLRKYPASTYVTSEGSNSSVHATQQILTIPSRQSSCLQTNQMALQDLSSCRSNQIGANKRIQSLSNDCESDELKELEQRRCQQLEMRRKSLNKVSEAGLTPASEFLNRNPPPAHHNVINIQQTQQTQQNGFTDFERYITLPHAKLVATGTGVYTAQQEVPAQIQPGVNILSNNVTHQHQPLLIAAHNGVAPTVSYYPAFHVAQTQQVAQMQHPQAEEYQTIGVTSMGSMPNGTAYQQNLQQIPCTQETLSDDKPQVVVPNIEEELEFLQQPVIPDVSQNTVPVNSAPKQSTTNTTNSGFMTSYLKFLQGDKDASPPPAARGGKAAPWNRKQPQLVPETNFSQANNTASASIASSTANKSNEVQTIDYANDPRYFPLPKERKKRNLDSSDDGSSSDESHATLKSDKFTSADASCLPKNQASQYSDAKPEKGRKKGRPAKPGGPTDRKRKAAAAAAEAAAKGISLPAAGNKKKKIEQLPTRESSRRRAKENTSTKQILDSQQSTDPYDVDEEQGDSDTDPAWTPAAKATGDEDDKRKKRGKSIIHKRKKLLDGESPESAAPKRPGRKKRSNVENVNRTPGNKFGCKIDEKLLASVSDEDIDISPFKSGEFVVIKNDLDQEYPPLWRIDGKTLLQKYEPFQSNGKTLYRNISTYSGWAPQNRHIYQQVPVKYWQQSKVETIVEFLREDLIVDDSESISKSMKETEKYQDNFEVYIQTLISQALDSNFLTEIFQEQDDYFLLNVKTVDEITEDRKQRLLSTTSWQPNIVSALSTWPCVNSLRDNISDHKGKPCAGCNRTKIHARVLLYGQPYNNTTLEGSPPDPHVPIEKDFLFCRVCQTKVALFNKVAHQKYLMFLECARRVGDKRLQDSQKDTTIILNELLADENWLNQLFREVRRIWADIDSLHYQMNKKANSTSGTAENVTTLEEPSPMPSVANESQVTFSDNQKSMDVL</sequence>
<organism evidence="1 2">
    <name type="scientific">Eretmocerus hayati</name>
    <dbReference type="NCBI Taxonomy" id="131215"/>
    <lineage>
        <taxon>Eukaryota</taxon>
        <taxon>Metazoa</taxon>
        <taxon>Ecdysozoa</taxon>
        <taxon>Arthropoda</taxon>
        <taxon>Hexapoda</taxon>
        <taxon>Insecta</taxon>
        <taxon>Pterygota</taxon>
        <taxon>Neoptera</taxon>
        <taxon>Endopterygota</taxon>
        <taxon>Hymenoptera</taxon>
        <taxon>Apocrita</taxon>
        <taxon>Proctotrupomorpha</taxon>
        <taxon>Chalcidoidea</taxon>
        <taxon>Aphelinidae</taxon>
        <taxon>Aphelininae</taxon>
        <taxon>Eretmocerus</taxon>
    </lineage>
</organism>
<comment type="caution">
    <text evidence="1">The sequence shown here is derived from an EMBL/GenBank/DDBJ whole genome shotgun (WGS) entry which is preliminary data.</text>
</comment>
<dbReference type="Proteomes" id="UP001239111">
    <property type="component" value="Chromosome 2"/>
</dbReference>
<evidence type="ECO:0000313" key="1">
    <source>
        <dbReference type="EMBL" id="KAJ8678761.1"/>
    </source>
</evidence>
<reference evidence="1" key="1">
    <citation type="submission" date="2023-04" db="EMBL/GenBank/DDBJ databases">
        <title>A chromosome-level genome assembly of the parasitoid wasp Eretmocerus hayati.</title>
        <authorList>
            <person name="Zhong Y."/>
            <person name="Liu S."/>
            <person name="Liu Y."/>
        </authorList>
    </citation>
    <scope>NUCLEOTIDE SEQUENCE</scope>
    <source>
        <strain evidence="1">ZJU_SS_LIU_2023</strain>
    </source>
</reference>
<evidence type="ECO:0000313" key="2">
    <source>
        <dbReference type="Proteomes" id="UP001239111"/>
    </source>
</evidence>
<dbReference type="EMBL" id="CM056742">
    <property type="protein sequence ID" value="KAJ8678761.1"/>
    <property type="molecule type" value="Genomic_DNA"/>
</dbReference>